<evidence type="ECO:0008006" key="2">
    <source>
        <dbReference type="Google" id="ProtNLM"/>
    </source>
</evidence>
<protein>
    <recommendedName>
        <fullName evidence="2">DUF3416 domain-containing protein</fullName>
    </recommendedName>
</protein>
<evidence type="ECO:0000313" key="1">
    <source>
        <dbReference type="EMBL" id="CAA9455049.1"/>
    </source>
</evidence>
<reference evidence="1" key="1">
    <citation type="submission" date="2020-02" db="EMBL/GenBank/DDBJ databases">
        <authorList>
            <person name="Meier V. D."/>
        </authorList>
    </citation>
    <scope>NUCLEOTIDE SEQUENCE</scope>
    <source>
        <strain evidence="1">AVDCRST_MAG25</strain>
    </source>
</reference>
<sequence length="129" mass="14546">MRELREERTREIPLGPGFVPGDVVGIEMGALRHRKGLRGVIAVFEKDGDGGYPPQKIALRGRLERAPLRRHPSGDDRISRVTLSAVVPDDAVPGEYRCRRLEAETFEGARVAFEPVTEAAWRGWRFRVQ</sequence>
<dbReference type="AlphaFoldDB" id="A0A6J4QX94"/>
<proteinExistence type="predicted"/>
<organism evidence="1">
    <name type="scientific">uncultured Rubrobacteraceae bacterium</name>
    <dbReference type="NCBI Taxonomy" id="349277"/>
    <lineage>
        <taxon>Bacteria</taxon>
        <taxon>Bacillati</taxon>
        <taxon>Actinomycetota</taxon>
        <taxon>Rubrobacteria</taxon>
        <taxon>Rubrobacterales</taxon>
        <taxon>Rubrobacteraceae</taxon>
        <taxon>environmental samples</taxon>
    </lineage>
</organism>
<accession>A0A6J4QX94</accession>
<gene>
    <name evidence="1" type="ORF">AVDCRST_MAG25-16</name>
</gene>
<dbReference type="EMBL" id="CADCVI010000001">
    <property type="protein sequence ID" value="CAA9455049.1"/>
    <property type="molecule type" value="Genomic_DNA"/>
</dbReference>
<name>A0A6J4QX94_9ACTN</name>